<dbReference type="Proteomes" id="UP001596042">
    <property type="component" value="Unassembled WGS sequence"/>
</dbReference>
<dbReference type="RefSeq" id="WP_374831242.1">
    <property type="nucleotide sequence ID" value="NZ_JBHEEZ010000007.1"/>
</dbReference>
<protein>
    <submittedName>
        <fullName evidence="2">ABC transporter substrate-binding protein</fullName>
    </submittedName>
</protein>
<dbReference type="SUPFAM" id="SSF53850">
    <property type="entry name" value="Periplasmic binding protein-like II"/>
    <property type="match status" value="1"/>
</dbReference>
<evidence type="ECO:0000313" key="2">
    <source>
        <dbReference type="EMBL" id="MFC4626344.1"/>
    </source>
</evidence>
<sequence length="336" mass="36151">MLFTRRQGLQLLAGVAASLAAPSIVRAQGAAKTVLGIQNGLPYLNFIIAERLGLFKKHAEAVGARTDFEIVRLGGPTALTEAVLSGNVHIAAMGMQPLLISWEKTRNNYRMGGISAYWKGTYTIYANDPAIKSIADIRPTDKIAVPGPTSSQAVILRRAAEKTFGPGNANRFDQQLVTLPHPDAVAALTTGNTVQVYFATSPFAEVLSRAPNVHVIGSSVEFNPKDMTNGVTAGLEQFVSDNPLTIKAFLAALQEADAFIPNNIEKTAEIYFAAEPSKVSDEQKIEIIRNNAHEYTIIPNGVIETANFIHALGQLKAVPATWQDVFFPPINQGEGS</sequence>
<dbReference type="PANTHER" id="PTHR30024">
    <property type="entry name" value="ALIPHATIC SULFONATES-BINDING PROTEIN-RELATED"/>
    <property type="match status" value="1"/>
</dbReference>
<dbReference type="Gene3D" id="3.40.190.10">
    <property type="entry name" value="Periplasmic binding protein-like II"/>
    <property type="match status" value="2"/>
</dbReference>
<evidence type="ECO:0000313" key="3">
    <source>
        <dbReference type="Proteomes" id="UP001596042"/>
    </source>
</evidence>
<proteinExistence type="predicted"/>
<dbReference type="Pfam" id="PF13379">
    <property type="entry name" value="NMT1_2"/>
    <property type="match status" value="1"/>
</dbReference>
<name>A0ABV9HAJ4_9HYPH</name>
<reference evidence="3" key="1">
    <citation type="journal article" date="2019" name="Int. J. Syst. Evol. Microbiol.">
        <title>The Global Catalogue of Microorganisms (GCM) 10K type strain sequencing project: providing services to taxonomists for standard genome sequencing and annotation.</title>
        <authorList>
            <consortium name="The Broad Institute Genomics Platform"/>
            <consortium name="The Broad Institute Genome Sequencing Center for Infectious Disease"/>
            <person name="Wu L."/>
            <person name="Ma J."/>
        </authorList>
    </citation>
    <scope>NUCLEOTIDE SEQUENCE [LARGE SCALE GENOMIC DNA]</scope>
    <source>
        <strain evidence="3">CGMCC 1.15731</strain>
    </source>
</reference>
<evidence type="ECO:0000256" key="1">
    <source>
        <dbReference type="SAM" id="SignalP"/>
    </source>
</evidence>
<accession>A0ABV9HAJ4</accession>
<dbReference type="EMBL" id="JBHSEL010000124">
    <property type="protein sequence ID" value="MFC4626344.1"/>
    <property type="molecule type" value="Genomic_DNA"/>
</dbReference>
<gene>
    <name evidence="2" type="ORF">ACFO1V_14220</name>
</gene>
<keyword evidence="1" id="KW-0732">Signal</keyword>
<organism evidence="2 3">
    <name type="scientific">Daeguia caeni</name>
    <dbReference type="NCBI Taxonomy" id="439612"/>
    <lineage>
        <taxon>Bacteria</taxon>
        <taxon>Pseudomonadati</taxon>
        <taxon>Pseudomonadota</taxon>
        <taxon>Alphaproteobacteria</taxon>
        <taxon>Hyphomicrobiales</taxon>
        <taxon>Brucellaceae</taxon>
        <taxon>Daeguia</taxon>
    </lineage>
</organism>
<feature type="signal peptide" evidence="1">
    <location>
        <begin position="1"/>
        <end position="27"/>
    </location>
</feature>
<feature type="chain" id="PRO_5047028511" evidence="1">
    <location>
        <begin position="28"/>
        <end position="336"/>
    </location>
</feature>
<dbReference type="PANTHER" id="PTHR30024:SF2">
    <property type="entry name" value="ABC TRANSPORTER SUBSTRATE-BINDING PROTEIN"/>
    <property type="match status" value="1"/>
</dbReference>
<comment type="caution">
    <text evidence="2">The sequence shown here is derived from an EMBL/GenBank/DDBJ whole genome shotgun (WGS) entry which is preliminary data.</text>
</comment>
<keyword evidence="3" id="KW-1185">Reference proteome</keyword>